<protein>
    <recommendedName>
        <fullName evidence="7 14">Ribonuclease HII</fullName>
        <shortName evidence="14">RNase HII</shortName>
        <ecNumber evidence="6 14">3.1.26.4</ecNumber>
    </recommendedName>
</protein>
<evidence type="ECO:0000313" key="18">
    <source>
        <dbReference type="EMBL" id="SHE95521.1"/>
    </source>
</evidence>
<evidence type="ECO:0000256" key="12">
    <source>
        <dbReference type="ARBA" id="ARBA00022801"/>
    </source>
</evidence>
<dbReference type="InterPro" id="IPR022898">
    <property type="entry name" value="RNase_HII"/>
</dbReference>
<sequence length="232" mass="26048">MWNSEGFKEILSNAIDERVIFLKAEEKDRLDAMMYYETQARNSGYQIIGGVDEVGRGPLAGPVVAACVVLPHKLYIEGLNDSKKLSPSKREQLSLEIQKHALDIGIGIVHQDVIDEINILNATKKAMIMAIENLRVKPDIILTDAIKLDISIPQIPIIKGDQKSVSIAAASIIAKVYRDRLMVEYDKDFPQYGFKNNKGYGTKAHIEAIKQYGITYLHRKSFTKKFLKDGTL</sequence>
<keyword evidence="12 14" id="KW-0378">Hydrolase</keyword>
<keyword evidence="11 14" id="KW-0255">Endonuclease</keyword>
<evidence type="ECO:0000256" key="13">
    <source>
        <dbReference type="ARBA" id="ARBA00023211"/>
    </source>
</evidence>
<accession>A0A1M4XQ17</accession>
<keyword evidence="10 14" id="KW-0479">Metal-binding</keyword>
<feature type="binding site" evidence="14 15">
    <location>
        <position position="52"/>
    </location>
    <ligand>
        <name>a divalent metal cation</name>
        <dbReference type="ChEBI" id="CHEBI:60240"/>
    </ligand>
</feature>
<dbReference type="NCBIfam" id="NF000595">
    <property type="entry name" value="PRK00015.1-3"/>
    <property type="match status" value="1"/>
</dbReference>
<evidence type="ECO:0000256" key="8">
    <source>
        <dbReference type="ARBA" id="ARBA00022490"/>
    </source>
</evidence>
<dbReference type="CDD" id="cd07182">
    <property type="entry name" value="RNase_HII_bacteria_HII_like"/>
    <property type="match status" value="1"/>
</dbReference>
<evidence type="ECO:0000256" key="7">
    <source>
        <dbReference type="ARBA" id="ARBA00019179"/>
    </source>
</evidence>
<proteinExistence type="inferred from homology"/>
<dbReference type="AlphaFoldDB" id="A0A1M4XQ17"/>
<dbReference type="GO" id="GO:0005737">
    <property type="term" value="C:cytoplasm"/>
    <property type="evidence" value="ECO:0007669"/>
    <property type="project" value="UniProtKB-SubCell"/>
</dbReference>
<keyword evidence="8 14" id="KW-0963">Cytoplasm</keyword>
<comment type="subcellular location">
    <subcellularLocation>
        <location evidence="4 14">Cytoplasm</location>
    </subcellularLocation>
</comment>
<evidence type="ECO:0000256" key="5">
    <source>
        <dbReference type="ARBA" id="ARBA00007383"/>
    </source>
</evidence>
<dbReference type="GO" id="GO:0032299">
    <property type="term" value="C:ribonuclease H2 complex"/>
    <property type="evidence" value="ECO:0007669"/>
    <property type="project" value="TreeGrafter"/>
</dbReference>
<feature type="domain" description="RNase H type-2" evidence="17">
    <location>
        <begin position="46"/>
        <end position="232"/>
    </location>
</feature>
<evidence type="ECO:0000256" key="1">
    <source>
        <dbReference type="ARBA" id="ARBA00000077"/>
    </source>
</evidence>
<dbReference type="InterPro" id="IPR001352">
    <property type="entry name" value="RNase_HII/HIII"/>
</dbReference>
<evidence type="ECO:0000256" key="2">
    <source>
        <dbReference type="ARBA" id="ARBA00001946"/>
    </source>
</evidence>
<gene>
    <name evidence="14" type="primary">rnhB</name>
    <name evidence="18" type="ORF">SAMN02746089_01073</name>
</gene>
<comment type="similarity">
    <text evidence="5 14 16">Belongs to the RNase HII family.</text>
</comment>
<comment type="cofactor">
    <cofactor evidence="14 15">
        <name>Mn(2+)</name>
        <dbReference type="ChEBI" id="CHEBI:29035"/>
    </cofactor>
    <cofactor evidence="14 15">
        <name>Mg(2+)</name>
        <dbReference type="ChEBI" id="CHEBI:18420"/>
    </cofactor>
    <text evidence="14 15">Manganese or magnesium. Binds 1 divalent metal ion per monomer in the absence of substrate. May bind a second metal ion after substrate binding.</text>
</comment>
<dbReference type="EMBL" id="FQVH01000008">
    <property type="protein sequence ID" value="SHE95521.1"/>
    <property type="molecule type" value="Genomic_DNA"/>
</dbReference>
<dbReference type="Proteomes" id="UP000184088">
    <property type="component" value="Unassembled WGS sequence"/>
</dbReference>
<dbReference type="GO" id="GO:0004523">
    <property type="term" value="F:RNA-DNA hybrid ribonuclease activity"/>
    <property type="evidence" value="ECO:0007669"/>
    <property type="project" value="UniProtKB-UniRule"/>
</dbReference>
<dbReference type="PANTHER" id="PTHR10954">
    <property type="entry name" value="RIBONUCLEASE H2 SUBUNIT A"/>
    <property type="match status" value="1"/>
</dbReference>
<feature type="binding site" evidence="14 15">
    <location>
        <position position="144"/>
    </location>
    <ligand>
        <name>a divalent metal cation</name>
        <dbReference type="ChEBI" id="CHEBI:60240"/>
    </ligand>
</feature>
<dbReference type="HAMAP" id="MF_00052_B">
    <property type="entry name" value="RNase_HII_B"/>
    <property type="match status" value="1"/>
</dbReference>
<dbReference type="GO" id="GO:0043137">
    <property type="term" value="P:DNA replication, removal of RNA primer"/>
    <property type="evidence" value="ECO:0007669"/>
    <property type="project" value="TreeGrafter"/>
</dbReference>
<keyword evidence="9 14" id="KW-0540">Nuclease</keyword>
<dbReference type="InterPro" id="IPR012337">
    <property type="entry name" value="RNaseH-like_sf"/>
</dbReference>
<dbReference type="PANTHER" id="PTHR10954:SF18">
    <property type="entry name" value="RIBONUCLEASE HII"/>
    <property type="match status" value="1"/>
</dbReference>
<dbReference type="Pfam" id="PF01351">
    <property type="entry name" value="RNase_HII"/>
    <property type="match status" value="1"/>
</dbReference>
<dbReference type="Gene3D" id="3.30.420.10">
    <property type="entry name" value="Ribonuclease H-like superfamily/Ribonuclease H"/>
    <property type="match status" value="1"/>
</dbReference>
<reference evidence="18 19" key="1">
    <citation type="submission" date="2016-11" db="EMBL/GenBank/DDBJ databases">
        <authorList>
            <person name="Jaros S."/>
            <person name="Januszkiewicz K."/>
            <person name="Wedrychowicz H."/>
        </authorList>
    </citation>
    <scope>NUCLEOTIDE SEQUENCE [LARGE SCALE GENOMIC DNA]</scope>
    <source>
        <strain evidence="18 19">DSM 17918</strain>
    </source>
</reference>
<evidence type="ECO:0000259" key="17">
    <source>
        <dbReference type="PROSITE" id="PS51975"/>
    </source>
</evidence>
<dbReference type="EC" id="3.1.26.4" evidence="6 14"/>
<evidence type="ECO:0000313" key="19">
    <source>
        <dbReference type="Proteomes" id="UP000184088"/>
    </source>
</evidence>
<evidence type="ECO:0000256" key="15">
    <source>
        <dbReference type="PROSITE-ProRule" id="PRU01319"/>
    </source>
</evidence>
<dbReference type="InterPro" id="IPR036397">
    <property type="entry name" value="RNaseH_sf"/>
</dbReference>
<name>A0A1M4XQ17_9THEO</name>
<evidence type="ECO:0000256" key="10">
    <source>
        <dbReference type="ARBA" id="ARBA00022723"/>
    </source>
</evidence>
<evidence type="ECO:0000256" key="3">
    <source>
        <dbReference type="ARBA" id="ARBA00004065"/>
    </source>
</evidence>
<evidence type="ECO:0000256" key="11">
    <source>
        <dbReference type="ARBA" id="ARBA00022759"/>
    </source>
</evidence>
<evidence type="ECO:0000256" key="9">
    <source>
        <dbReference type="ARBA" id="ARBA00022722"/>
    </source>
</evidence>
<dbReference type="GO" id="GO:0006298">
    <property type="term" value="P:mismatch repair"/>
    <property type="evidence" value="ECO:0007669"/>
    <property type="project" value="TreeGrafter"/>
</dbReference>
<feature type="binding site" evidence="14 15">
    <location>
        <position position="53"/>
    </location>
    <ligand>
        <name>a divalent metal cation</name>
        <dbReference type="ChEBI" id="CHEBI:60240"/>
    </ligand>
</feature>
<organism evidence="18 19">
    <name type="scientific">Caldanaerobius fijiensis DSM 17918</name>
    <dbReference type="NCBI Taxonomy" id="1121256"/>
    <lineage>
        <taxon>Bacteria</taxon>
        <taxon>Bacillati</taxon>
        <taxon>Bacillota</taxon>
        <taxon>Clostridia</taxon>
        <taxon>Thermoanaerobacterales</taxon>
        <taxon>Thermoanaerobacteraceae</taxon>
        <taxon>Caldanaerobius</taxon>
    </lineage>
</organism>
<keyword evidence="13 14" id="KW-0464">Manganese</keyword>
<dbReference type="InterPro" id="IPR024567">
    <property type="entry name" value="RNase_HII/HIII_dom"/>
</dbReference>
<comment type="function">
    <text evidence="3 14 16">Endonuclease that specifically degrades the RNA of RNA-DNA hybrids.</text>
</comment>
<dbReference type="PROSITE" id="PS51975">
    <property type="entry name" value="RNASE_H_2"/>
    <property type="match status" value="1"/>
</dbReference>
<dbReference type="GO" id="GO:0030145">
    <property type="term" value="F:manganese ion binding"/>
    <property type="evidence" value="ECO:0007669"/>
    <property type="project" value="UniProtKB-UniRule"/>
</dbReference>
<keyword evidence="19" id="KW-1185">Reference proteome</keyword>
<evidence type="ECO:0000256" key="6">
    <source>
        <dbReference type="ARBA" id="ARBA00012180"/>
    </source>
</evidence>
<dbReference type="GO" id="GO:0003723">
    <property type="term" value="F:RNA binding"/>
    <property type="evidence" value="ECO:0007669"/>
    <property type="project" value="UniProtKB-UniRule"/>
</dbReference>
<comment type="cofactor">
    <cofactor evidence="2">
        <name>Mg(2+)</name>
        <dbReference type="ChEBI" id="CHEBI:18420"/>
    </cofactor>
</comment>
<comment type="catalytic activity">
    <reaction evidence="1 14 15 16">
        <text>Endonucleolytic cleavage to 5'-phosphomonoester.</text>
        <dbReference type="EC" id="3.1.26.4"/>
    </reaction>
</comment>
<dbReference type="NCBIfam" id="NF000594">
    <property type="entry name" value="PRK00015.1-1"/>
    <property type="match status" value="1"/>
</dbReference>
<dbReference type="STRING" id="1121256.SAMN02746089_01073"/>
<dbReference type="FunFam" id="3.30.420.10:FF:000006">
    <property type="entry name" value="Ribonuclease HII"/>
    <property type="match status" value="1"/>
</dbReference>
<evidence type="ECO:0000256" key="16">
    <source>
        <dbReference type="RuleBase" id="RU003515"/>
    </source>
</evidence>
<evidence type="ECO:0000256" key="14">
    <source>
        <dbReference type="HAMAP-Rule" id="MF_00052"/>
    </source>
</evidence>
<evidence type="ECO:0000256" key="4">
    <source>
        <dbReference type="ARBA" id="ARBA00004496"/>
    </source>
</evidence>
<dbReference type="SUPFAM" id="SSF53098">
    <property type="entry name" value="Ribonuclease H-like"/>
    <property type="match status" value="1"/>
</dbReference>